<name>H2CJV5_9LEPT</name>
<dbReference type="SUPFAM" id="SSF56784">
    <property type="entry name" value="HAD-like"/>
    <property type="match status" value="1"/>
</dbReference>
<dbReference type="PANTHER" id="PTHR43611:SF3">
    <property type="entry name" value="FLAVIN MONONUCLEOTIDE HYDROLASE 1, CHLOROPLATIC"/>
    <property type="match status" value="1"/>
</dbReference>
<dbReference type="Gene3D" id="3.40.50.1000">
    <property type="entry name" value="HAD superfamily/HAD-like"/>
    <property type="match status" value="1"/>
</dbReference>
<dbReference type="EMBL" id="JH597773">
    <property type="protein sequence ID" value="EHQ05019.1"/>
    <property type="molecule type" value="Genomic_DNA"/>
</dbReference>
<dbReference type="InterPro" id="IPR023214">
    <property type="entry name" value="HAD_sf"/>
</dbReference>
<dbReference type="HOGENOM" id="CLU_1353251_0_0_12"/>
<evidence type="ECO:0000313" key="1">
    <source>
        <dbReference type="EMBL" id="EHQ05019.1"/>
    </source>
</evidence>
<keyword evidence="2" id="KW-1185">Reference proteome</keyword>
<evidence type="ECO:0000313" key="2">
    <source>
        <dbReference type="Proteomes" id="UP000005737"/>
    </source>
</evidence>
<dbReference type="RefSeq" id="WP_002769275.1">
    <property type="nucleotide sequence ID" value="NZ_JH597773.1"/>
</dbReference>
<proteinExistence type="predicted"/>
<dbReference type="GO" id="GO:0016787">
    <property type="term" value="F:hydrolase activity"/>
    <property type="evidence" value="ECO:0007669"/>
    <property type="project" value="UniProtKB-KW"/>
</dbReference>
<reference evidence="1 2" key="1">
    <citation type="submission" date="2011-10" db="EMBL/GenBank/DDBJ databases">
        <title>The Improved High-Quality Draft genome of Leptonema illini DSM 21528.</title>
        <authorList>
            <consortium name="US DOE Joint Genome Institute (JGI-PGF)"/>
            <person name="Lucas S."/>
            <person name="Copeland A."/>
            <person name="Lapidus A."/>
            <person name="Glavina del Rio T."/>
            <person name="Dalin E."/>
            <person name="Tice H."/>
            <person name="Bruce D."/>
            <person name="Goodwin L."/>
            <person name="Pitluck S."/>
            <person name="Peters L."/>
            <person name="Mikhailova N."/>
            <person name="Held B."/>
            <person name="Kyrpides N."/>
            <person name="Mavromatis K."/>
            <person name="Ivanova N."/>
            <person name="Markowitz V."/>
            <person name="Cheng J.-F."/>
            <person name="Hugenholtz P."/>
            <person name="Woyke T."/>
            <person name="Wu D."/>
            <person name="Gronow S."/>
            <person name="Wellnitz S."/>
            <person name="Brambilla E.-M."/>
            <person name="Klenk H.-P."/>
            <person name="Eisen J.A."/>
        </authorList>
    </citation>
    <scope>NUCLEOTIDE SEQUENCE [LARGE SCALE GENOMIC DNA]</scope>
    <source>
        <strain evidence="1 2">DSM 21528</strain>
    </source>
</reference>
<dbReference type="PANTHER" id="PTHR43611">
    <property type="entry name" value="ALPHA-D-GLUCOSE 1-PHOSPHATE PHOSPHATASE"/>
    <property type="match status" value="1"/>
</dbReference>
<protein>
    <submittedName>
        <fullName evidence="1">HAD-superfamily hydrolase, subfamily IA, variant 3</fullName>
    </submittedName>
</protein>
<organism evidence="1 2">
    <name type="scientific">Leptonema illini DSM 21528</name>
    <dbReference type="NCBI Taxonomy" id="929563"/>
    <lineage>
        <taxon>Bacteria</taxon>
        <taxon>Pseudomonadati</taxon>
        <taxon>Spirochaetota</taxon>
        <taxon>Spirochaetia</taxon>
        <taxon>Leptospirales</taxon>
        <taxon>Leptospiraceae</taxon>
        <taxon>Leptonema</taxon>
    </lineage>
</organism>
<dbReference type="InterPro" id="IPR036412">
    <property type="entry name" value="HAD-like_sf"/>
</dbReference>
<gene>
    <name evidence="1" type="ORF">Lepil_0312</name>
</gene>
<dbReference type="STRING" id="183.GCA_002009735_00532"/>
<keyword evidence="1" id="KW-0378">Hydrolase</keyword>
<dbReference type="NCBIfam" id="TIGR01509">
    <property type="entry name" value="HAD-SF-IA-v3"/>
    <property type="match status" value="1"/>
</dbReference>
<sequence length="202" mass="24148">MLLLFDMMDTLLDDPFFRAVHRLMDDAQLRRWARLRNAQAFLDFEAGLIGEARYYREFFQPDADIAGLPTPQRLKKEMMKEVSWLPGIPELLRRIRQPMGLASNYSLWYRDIFQKRRDLPQFFDYFFFSCEIGHRKPELAFFQTAHEALIERRVNHQSEIIFFDDREENLIEPATLGWHTVLIKKDRAAQIIEEALREHGLL</sequence>
<dbReference type="SFLD" id="SFLDG01129">
    <property type="entry name" value="C1.5:_HAD__Beta-PGM__Phosphata"/>
    <property type="match status" value="1"/>
</dbReference>
<accession>H2CJV5</accession>
<dbReference type="Proteomes" id="UP000005737">
    <property type="component" value="Unassembled WGS sequence"/>
</dbReference>
<dbReference type="AlphaFoldDB" id="H2CJV5"/>
<dbReference type="InterPro" id="IPR006439">
    <property type="entry name" value="HAD-SF_hydro_IA"/>
</dbReference>
<dbReference type="SFLD" id="SFLDS00003">
    <property type="entry name" value="Haloacid_Dehalogenase"/>
    <property type="match status" value="1"/>
</dbReference>